<dbReference type="Pfam" id="PF01855">
    <property type="entry name" value="POR_N"/>
    <property type="match status" value="1"/>
</dbReference>
<feature type="domain" description="Pyruvate/ketoisovalerate oxidoreductase catalytic" evidence="2">
    <location>
        <begin position="22"/>
        <end position="174"/>
    </location>
</feature>
<dbReference type="InterPro" id="IPR019752">
    <property type="entry name" value="Pyrv/ketoisovalerate_OxRed_cat"/>
</dbReference>
<dbReference type="NCBIfam" id="TIGR03710">
    <property type="entry name" value="OAFO_sf"/>
    <property type="match status" value="1"/>
</dbReference>
<dbReference type="InterPro" id="IPR022367">
    <property type="entry name" value="2-oxoacid/accept_OxRdtase_asu"/>
</dbReference>
<evidence type="ECO:0000259" key="3">
    <source>
        <dbReference type="Pfam" id="PF01855"/>
    </source>
</evidence>
<dbReference type="InterPro" id="IPR050722">
    <property type="entry name" value="Pyruvate:ferred/Flavod_OxRd"/>
</dbReference>
<dbReference type="InterPro" id="IPR009014">
    <property type="entry name" value="Transketo_C/PFOR_II"/>
</dbReference>
<dbReference type="PANTHER" id="PTHR32154:SF20">
    <property type="entry name" value="2-OXOGLUTARATE OXIDOREDUCTASE SUBUNIT KORA"/>
    <property type="match status" value="1"/>
</dbReference>
<proteinExistence type="predicted"/>
<evidence type="ECO:0000259" key="4">
    <source>
        <dbReference type="Pfam" id="PF02780"/>
    </source>
</evidence>
<dbReference type="Proteomes" id="UP000469346">
    <property type="component" value="Unassembled WGS sequence"/>
</dbReference>
<sequence>MAPETAGGAERPEVNVLVGGEAGQGLVTVGRLLAKSLVRSGYHILVTQDYQSRIRGGHNTFGVRAGVAPVRAPAEGVDLLVALDGATVALHRPELRPGGLVVADAAAGVQVEPGLEVPFAELAPAQAANVAALGVAAAVLGLDLEVVAGAVSDLFGAKHPEAAEANRRALAAAHAWAVERGAAGAVRLAPPEPAPDRLMLNGNEAIAYGALSAGLRFLAFYPMTPSTSVALTVAAHARDLGVMVEQAEDEIAAVNMAIGASFAGAPAMVTTSGGGFALMEEGVSLAAMTETPLVVVVAQRPGPATGLPTRTEQGDLDLVLHAGHGEFPRAILAPGTVEECFELTHKAFHLAELAQGPVFVLTDQFLADSDRAVAPFDLAALRPVEPGAGVMPPGGSYRRYEVTENGVSPRLLPGLTPALVVADSDEHTPDGHITEDLGVRVRMVDKRLRKAGLLRAETVPPEYQGPEDPDLLLVAWGSTGGAAVEAAEALTAGGRPAAVLRFRQVWPLVPEQFSDRCRRAREVICVEGNATGQFERLLRCEAGVRVSRSVRRYDGRPVTPGYILRALGA</sequence>
<dbReference type="Gene3D" id="3.40.50.920">
    <property type="match status" value="1"/>
</dbReference>
<dbReference type="CDD" id="cd07034">
    <property type="entry name" value="TPP_PYR_PFOR_IOR-alpha_like"/>
    <property type="match status" value="1"/>
</dbReference>
<dbReference type="SUPFAM" id="SSF52518">
    <property type="entry name" value="Thiamin diphosphate-binding fold (THDP-binding)"/>
    <property type="match status" value="1"/>
</dbReference>
<dbReference type="Gene3D" id="3.40.50.970">
    <property type="match status" value="1"/>
</dbReference>
<dbReference type="GO" id="GO:0006979">
    <property type="term" value="P:response to oxidative stress"/>
    <property type="evidence" value="ECO:0007669"/>
    <property type="project" value="TreeGrafter"/>
</dbReference>
<dbReference type="Pfam" id="PF01558">
    <property type="entry name" value="POR"/>
    <property type="match status" value="1"/>
</dbReference>
<dbReference type="PANTHER" id="PTHR32154">
    <property type="entry name" value="PYRUVATE-FLAVODOXIN OXIDOREDUCTASE-RELATED"/>
    <property type="match status" value="1"/>
</dbReference>
<evidence type="ECO:0000313" key="5">
    <source>
        <dbReference type="EMBL" id="NDY42297.1"/>
    </source>
</evidence>
<protein>
    <submittedName>
        <fullName evidence="5">2-oxoacid:acceptor oxidoreductase subunit alpha</fullName>
    </submittedName>
</protein>
<evidence type="ECO:0000259" key="2">
    <source>
        <dbReference type="Pfam" id="PF01558"/>
    </source>
</evidence>
<dbReference type="InterPro" id="IPR029061">
    <property type="entry name" value="THDP-binding"/>
</dbReference>
<evidence type="ECO:0000256" key="1">
    <source>
        <dbReference type="ARBA" id="ARBA00023002"/>
    </source>
</evidence>
<name>A0A6N9TS77_DISTH</name>
<dbReference type="Gene3D" id="3.40.920.10">
    <property type="entry name" value="Pyruvate-ferredoxin oxidoreductase, PFOR, domain III"/>
    <property type="match status" value="1"/>
</dbReference>
<dbReference type="RefSeq" id="WP_163298441.1">
    <property type="nucleotide sequence ID" value="NZ_JAAGRR010000046.1"/>
</dbReference>
<dbReference type="InterPro" id="IPR002880">
    <property type="entry name" value="Pyrv_Fd/Flavodoxin_OxRdtase_N"/>
</dbReference>
<keyword evidence="6" id="KW-1185">Reference proteome</keyword>
<dbReference type="AlphaFoldDB" id="A0A6N9TS77"/>
<feature type="domain" description="Transketolase C-terminal" evidence="4">
    <location>
        <begin position="467"/>
        <end position="530"/>
    </location>
</feature>
<dbReference type="InterPro" id="IPR002869">
    <property type="entry name" value="Pyrv_flavodox_OxRed_cen"/>
</dbReference>
<dbReference type="EMBL" id="JAAGRR010000046">
    <property type="protein sequence ID" value="NDY42297.1"/>
    <property type="molecule type" value="Genomic_DNA"/>
</dbReference>
<organism evidence="5 6">
    <name type="scientific">Dissulfurirhabdus thermomarina</name>
    <dbReference type="NCBI Taxonomy" id="1765737"/>
    <lineage>
        <taxon>Bacteria</taxon>
        <taxon>Deltaproteobacteria</taxon>
        <taxon>Dissulfurirhabdaceae</taxon>
        <taxon>Dissulfurirhabdus</taxon>
    </lineage>
</organism>
<evidence type="ECO:0000313" key="6">
    <source>
        <dbReference type="Proteomes" id="UP000469346"/>
    </source>
</evidence>
<dbReference type="FunFam" id="3.40.50.970:FF:000022">
    <property type="entry name" value="2-oxoglutarate ferredoxin oxidoreductase alpha subunit"/>
    <property type="match status" value="1"/>
</dbReference>
<feature type="domain" description="Pyruvate flavodoxin/ferredoxin oxidoreductase pyrimidine binding" evidence="3">
    <location>
        <begin position="209"/>
        <end position="445"/>
    </location>
</feature>
<comment type="caution">
    <text evidence="5">The sequence shown here is derived from an EMBL/GenBank/DDBJ whole genome shotgun (WGS) entry which is preliminary data.</text>
</comment>
<reference evidence="5 6" key="1">
    <citation type="submission" date="2020-02" db="EMBL/GenBank/DDBJ databases">
        <title>Comparative genomics of sulfur disproportionating microorganisms.</title>
        <authorList>
            <person name="Ward L.M."/>
            <person name="Bertran E."/>
            <person name="Johnston D.T."/>
        </authorList>
    </citation>
    <scope>NUCLEOTIDE SEQUENCE [LARGE SCALE GENOMIC DNA]</scope>
    <source>
        <strain evidence="5 6">DSM 100025</strain>
    </source>
</reference>
<dbReference type="GO" id="GO:0016903">
    <property type="term" value="F:oxidoreductase activity, acting on the aldehyde or oxo group of donors"/>
    <property type="evidence" value="ECO:0007669"/>
    <property type="project" value="InterPro"/>
</dbReference>
<accession>A0A6N9TS77</accession>
<gene>
    <name evidence="5" type="ORF">G3N55_05505</name>
</gene>
<dbReference type="SUPFAM" id="SSF53323">
    <property type="entry name" value="Pyruvate-ferredoxin oxidoreductase, PFOR, domain III"/>
    <property type="match status" value="1"/>
</dbReference>
<keyword evidence="1" id="KW-0560">Oxidoreductase</keyword>
<dbReference type="Pfam" id="PF02780">
    <property type="entry name" value="Transketolase_C"/>
    <property type="match status" value="1"/>
</dbReference>
<dbReference type="InterPro" id="IPR033248">
    <property type="entry name" value="Transketolase_C"/>
</dbReference>
<dbReference type="SUPFAM" id="SSF52922">
    <property type="entry name" value="TK C-terminal domain-like"/>
    <property type="match status" value="1"/>
</dbReference>